<evidence type="ECO:0000256" key="4">
    <source>
        <dbReference type="ARBA" id="ARBA00022884"/>
    </source>
</evidence>
<dbReference type="AlphaFoldDB" id="A0A1Y2HDH8"/>
<accession>A0A1Y2HDH8</accession>
<dbReference type="Proteomes" id="UP000193411">
    <property type="component" value="Unassembled WGS sequence"/>
</dbReference>
<keyword evidence="4 6" id="KW-0694">RNA-binding</keyword>
<dbReference type="InterPro" id="IPR001040">
    <property type="entry name" value="TIF_eIF_4E"/>
</dbReference>
<comment type="similarity">
    <text evidence="1 6">Belongs to the eukaryotic initiation factor 4E family.</text>
</comment>
<dbReference type="OrthoDB" id="590761at2759"/>
<organism evidence="7 8">
    <name type="scientific">Catenaria anguillulae PL171</name>
    <dbReference type="NCBI Taxonomy" id="765915"/>
    <lineage>
        <taxon>Eukaryota</taxon>
        <taxon>Fungi</taxon>
        <taxon>Fungi incertae sedis</taxon>
        <taxon>Blastocladiomycota</taxon>
        <taxon>Blastocladiomycetes</taxon>
        <taxon>Blastocladiales</taxon>
        <taxon>Catenariaceae</taxon>
        <taxon>Catenaria</taxon>
    </lineage>
</organism>
<dbReference type="GO" id="GO:0006417">
    <property type="term" value="P:regulation of translation"/>
    <property type="evidence" value="ECO:0007669"/>
    <property type="project" value="UniProtKB-KW"/>
</dbReference>
<evidence type="ECO:0000256" key="1">
    <source>
        <dbReference type="ARBA" id="ARBA00009860"/>
    </source>
</evidence>
<sequence>MHKHTYILADTHIMTDVAPATTSDAGASHTPAADVHPLNGKWTLSYTGPTKSKNWEDNVKKVATIGTVEEFWGSATASLFSLIVCANSPDLELTRLIVTRFSLFNNIPKVDDLANSSDYNLFREGIFPGWEDKANCQGGKWLVPVPGNDLSGLSRMWLESCLFAIGEQFHDTQEICGIVVSVRSRGHKLCLWTRTALDVEKTQELGRKWKAAIGLDSVIKYQVHSESISANKSFPKGDAYTV</sequence>
<dbReference type="PROSITE" id="PS00813">
    <property type="entry name" value="IF4E"/>
    <property type="match status" value="1"/>
</dbReference>
<evidence type="ECO:0000256" key="5">
    <source>
        <dbReference type="ARBA" id="ARBA00022917"/>
    </source>
</evidence>
<dbReference type="GO" id="GO:0016281">
    <property type="term" value="C:eukaryotic translation initiation factor 4F complex"/>
    <property type="evidence" value="ECO:0007669"/>
    <property type="project" value="TreeGrafter"/>
</dbReference>
<dbReference type="STRING" id="765915.A0A1Y2HDH8"/>
<proteinExistence type="inferred from homology"/>
<dbReference type="Gene3D" id="3.30.760.10">
    <property type="entry name" value="RNA Cap, Translation Initiation Factor Eif4e"/>
    <property type="match status" value="1"/>
</dbReference>
<keyword evidence="8" id="KW-1185">Reference proteome</keyword>
<comment type="caution">
    <text evidence="7">The sequence shown here is derived from an EMBL/GenBank/DDBJ whole genome shotgun (WGS) entry which is preliminary data.</text>
</comment>
<dbReference type="InterPro" id="IPR023398">
    <property type="entry name" value="TIF_eIF4e-like"/>
</dbReference>
<evidence type="ECO:0000256" key="2">
    <source>
        <dbReference type="ARBA" id="ARBA00022540"/>
    </source>
</evidence>
<protein>
    <submittedName>
        <fullName evidence="7">Eukaryotic translation initiation factor 4E-2</fullName>
    </submittedName>
</protein>
<evidence type="ECO:0000313" key="8">
    <source>
        <dbReference type="Proteomes" id="UP000193411"/>
    </source>
</evidence>
<keyword evidence="3" id="KW-0810">Translation regulation</keyword>
<gene>
    <name evidence="7" type="ORF">BCR44DRAFT_75903</name>
</gene>
<dbReference type="Pfam" id="PF01652">
    <property type="entry name" value="IF4E"/>
    <property type="match status" value="2"/>
</dbReference>
<evidence type="ECO:0000256" key="6">
    <source>
        <dbReference type="RuleBase" id="RU004374"/>
    </source>
</evidence>
<dbReference type="EMBL" id="MCFL01000055">
    <property type="protein sequence ID" value="ORZ31753.1"/>
    <property type="molecule type" value="Genomic_DNA"/>
</dbReference>
<keyword evidence="5 6" id="KW-0648">Protein biosynthesis</keyword>
<dbReference type="InterPro" id="IPR019770">
    <property type="entry name" value="TIF_eIF_4E_CS"/>
</dbReference>
<reference evidence="7 8" key="1">
    <citation type="submission" date="2016-07" db="EMBL/GenBank/DDBJ databases">
        <title>Pervasive Adenine N6-methylation of Active Genes in Fungi.</title>
        <authorList>
            <consortium name="DOE Joint Genome Institute"/>
            <person name="Mondo S.J."/>
            <person name="Dannebaum R.O."/>
            <person name="Kuo R.C."/>
            <person name="Labutti K."/>
            <person name="Haridas S."/>
            <person name="Kuo A."/>
            <person name="Salamov A."/>
            <person name="Ahrendt S.R."/>
            <person name="Lipzen A."/>
            <person name="Sullivan W."/>
            <person name="Andreopoulos W.B."/>
            <person name="Clum A."/>
            <person name="Lindquist E."/>
            <person name="Daum C."/>
            <person name="Ramamoorthy G.K."/>
            <person name="Gryganskyi A."/>
            <person name="Culley D."/>
            <person name="Magnuson J.K."/>
            <person name="James T.Y."/>
            <person name="O'Malley M.A."/>
            <person name="Stajich J.E."/>
            <person name="Spatafora J.W."/>
            <person name="Visel A."/>
            <person name="Grigoriev I.V."/>
        </authorList>
    </citation>
    <scope>NUCLEOTIDE SEQUENCE [LARGE SCALE GENOMIC DNA]</scope>
    <source>
        <strain evidence="7 8">PL171</strain>
    </source>
</reference>
<dbReference type="GO" id="GO:0000340">
    <property type="term" value="F:RNA 7-methylguanosine cap binding"/>
    <property type="evidence" value="ECO:0007669"/>
    <property type="project" value="TreeGrafter"/>
</dbReference>
<dbReference type="PANTHER" id="PTHR11960">
    <property type="entry name" value="EUKARYOTIC TRANSLATION INITIATION FACTOR 4E RELATED"/>
    <property type="match status" value="1"/>
</dbReference>
<dbReference type="SUPFAM" id="SSF55418">
    <property type="entry name" value="eIF4e-like"/>
    <property type="match status" value="2"/>
</dbReference>
<dbReference type="PANTHER" id="PTHR11960:SF8">
    <property type="entry name" value="EUKARYOTIC TRANSLATION INITIATION FACTOR 4E1-RELATED"/>
    <property type="match status" value="1"/>
</dbReference>
<evidence type="ECO:0000313" key="7">
    <source>
        <dbReference type="EMBL" id="ORZ31753.1"/>
    </source>
</evidence>
<evidence type="ECO:0000256" key="3">
    <source>
        <dbReference type="ARBA" id="ARBA00022845"/>
    </source>
</evidence>
<name>A0A1Y2HDH8_9FUNG</name>
<keyword evidence="2 6" id="KW-0396">Initiation factor</keyword>
<dbReference type="GO" id="GO:0003743">
    <property type="term" value="F:translation initiation factor activity"/>
    <property type="evidence" value="ECO:0007669"/>
    <property type="project" value="UniProtKB-KW"/>
</dbReference>